<dbReference type="AlphaFoldDB" id="A0A015XGG9"/>
<evidence type="ECO:0000313" key="1">
    <source>
        <dbReference type="EMBL" id="EXY91695.1"/>
    </source>
</evidence>
<organism evidence="1 2">
    <name type="scientific">Bacteroides fragilis str. 3998T(B)3</name>
    <dbReference type="NCBI Taxonomy" id="1339316"/>
    <lineage>
        <taxon>Bacteria</taxon>
        <taxon>Pseudomonadati</taxon>
        <taxon>Bacteroidota</taxon>
        <taxon>Bacteroidia</taxon>
        <taxon>Bacteroidales</taxon>
        <taxon>Bacteroidaceae</taxon>
        <taxon>Bacteroides</taxon>
    </lineage>
</organism>
<dbReference type="EMBL" id="JGDB01000034">
    <property type="protein sequence ID" value="EXY91695.1"/>
    <property type="molecule type" value="Genomic_DNA"/>
</dbReference>
<reference evidence="1 2" key="1">
    <citation type="submission" date="2014-02" db="EMBL/GenBank/DDBJ databases">
        <authorList>
            <person name="Sears C."/>
            <person name="Carroll K."/>
            <person name="Sack B.R."/>
            <person name="Qadri F."/>
            <person name="Myers L.L."/>
            <person name="Chung G.-T."/>
            <person name="Escheverria P."/>
            <person name="Fraser C.M."/>
            <person name="Sadzewicz L."/>
            <person name="Shefchek K.A."/>
            <person name="Tallon L."/>
            <person name="Das S.P."/>
            <person name="Daugherty S."/>
            <person name="Mongodin E.F."/>
        </authorList>
    </citation>
    <scope>NUCLEOTIDE SEQUENCE [LARGE SCALE GENOMIC DNA]</scope>
    <source>
        <strain evidence="2">3998T(B)3</strain>
    </source>
</reference>
<name>A0A015XGG9_BACFG</name>
<protein>
    <submittedName>
        <fullName evidence="1">Uncharacterized protein</fullName>
    </submittedName>
</protein>
<accession>A0A015XGG9</accession>
<dbReference type="Proteomes" id="UP000020773">
    <property type="component" value="Unassembled WGS sequence"/>
</dbReference>
<sequence length="41" mass="4673">MKYLKIGKRRMPVGTNSIKIISSTSEWLFTPCISEGFCDFS</sequence>
<comment type="caution">
    <text evidence="1">The sequence shown here is derived from an EMBL/GenBank/DDBJ whole genome shotgun (WGS) entry which is preliminary data.</text>
</comment>
<proteinExistence type="predicted"/>
<gene>
    <name evidence="1" type="ORF">M125_1591</name>
</gene>
<evidence type="ECO:0000313" key="2">
    <source>
        <dbReference type="Proteomes" id="UP000020773"/>
    </source>
</evidence>